<reference evidence="1" key="1">
    <citation type="submission" date="2018-06" db="EMBL/GenBank/DDBJ databases">
        <authorList>
            <person name="Zhirakovskaya E."/>
        </authorList>
    </citation>
    <scope>NUCLEOTIDE SEQUENCE</scope>
</reference>
<dbReference type="InterPro" id="IPR025543">
    <property type="entry name" value="Dodecin-like"/>
</dbReference>
<dbReference type="EMBL" id="UOEI01000214">
    <property type="protein sequence ID" value="VAV97668.1"/>
    <property type="molecule type" value="Genomic_DNA"/>
</dbReference>
<dbReference type="SUPFAM" id="SSF89807">
    <property type="entry name" value="Dodecin-like"/>
    <property type="match status" value="1"/>
</dbReference>
<sequence>MSVAKVIEITSTSPGSFEDAIRKGIAKAQQSIDGIRGAWISEHKVELAEDGTIKHFRVDMKLTFVLE</sequence>
<name>A0A3B0SAW1_9ZZZZ</name>
<dbReference type="InterPro" id="IPR009923">
    <property type="entry name" value="Dodecin"/>
</dbReference>
<dbReference type="Pfam" id="PF07311">
    <property type="entry name" value="Dodecin"/>
    <property type="match status" value="1"/>
</dbReference>
<dbReference type="AlphaFoldDB" id="A0A3B0SAW1"/>
<evidence type="ECO:0008006" key="2">
    <source>
        <dbReference type="Google" id="ProtNLM"/>
    </source>
</evidence>
<dbReference type="InterPro" id="IPR036694">
    <property type="entry name" value="Dodecin-like_sf"/>
</dbReference>
<accession>A0A3B0SAW1</accession>
<dbReference type="PANTHER" id="PTHR39324:SF1">
    <property type="entry name" value="CALCIUM DODECIN"/>
    <property type="match status" value="1"/>
</dbReference>
<evidence type="ECO:0000313" key="1">
    <source>
        <dbReference type="EMBL" id="VAV97668.1"/>
    </source>
</evidence>
<protein>
    <recommendedName>
        <fullName evidence="2">Dodecin domain-containing protein</fullName>
    </recommendedName>
</protein>
<proteinExistence type="predicted"/>
<organism evidence="1">
    <name type="scientific">hydrothermal vent metagenome</name>
    <dbReference type="NCBI Taxonomy" id="652676"/>
    <lineage>
        <taxon>unclassified sequences</taxon>
        <taxon>metagenomes</taxon>
        <taxon>ecological metagenomes</taxon>
    </lineage>
</organism>
<dbReference type="PANTHER" id="PTHR39324">
    <property type="entry name" value="CALCIUM DODECIN"/>
    <property type="match status" value="1"/>
</dbReference>
<dbReference type="Gene3D" id="3.30.1660.10">
    <property type="entry name" value="Flavin-binding protein dodecin"/>
    <property type="match status" value="1"/>
</dbReference>
<gene>
    <name evidence="1" type="ORF">MNBD_ACTINO01-1072</name>
</gene>